<keyword evidence="1 9" id="KW-0808">Transferase</keyword>
<dbReference type="AlphaFoldDB" id="A0A157SJQ8"/>
<dbReference type="Pfam" id="PF01909">
    <property type="entry name" value="NTP_transf_2"/>
    <property type="match status" value="1"/>
</dbReference>
<dbReference type="Proteomes" id="UP000076825">
    <property type="component" value="Chromosome 1"/>
</dbReference>
<dbReference type="EMBL" id="LT546645">
    <property type="protein sequence ID" value="SAI70690.1"/>
    <property type="molecule type" value="Genomic_DNA"/>
</dbReference>
<dbReference type="InterPro" id="IPR025184">
    <property type="entry name" value="AadA_C"/>
</dbReference>
<dbReference type="EC" id="2.7.7.47" evidence="3"/>
<evidence type="ECO:0000256" key="3">
    <source>
        <dbReference type="ARBA" id="ARBA00035126"/>
    </source>
</evidence>
<sequence length="265" mass="28222">MTPTIPCAIAPQVAQARAVLQHHLGESLVALYLYGSAVDGGLHPYSDIDLLAITDSVPSAAVRQALMTALLSVSAPPGASAMLRALEVTVLAQEHIVPWRHPARREAQFGEWLREALQAGIVEAPMSDPDLAILLTQARSRSLTILGRDAAALLAPVPPADLSTALQQTVAQWRDAADWAGDERNIILALARIWYTATQGGIASKASAADWLLARIDAPYRAVLAQARAEYLGLAPEELANRQDAVAAFIAHARERIQALDATSA</sequence>
<evidence type="ECO:0000259" key="8">
    <source>
        <dbReference type="Pfam" id="PF13427"/>
    </source>
</evidence>
<dbReference type="PATRIC" id="fig|123899.6.peg.2352"/>
<evidence type="ECO:0000259" key="7">
    <source>
        <dbReference type="Pfam" id="PF01909"/>
    </source>
</evidence>
<keyword evidence="10" id="KW-1185">Reference proteome</keyword>
<dbReference type="Pfam" id="PF13427">
    <property type="entry name" value="AadA_C"/>
    <property type="match status" value="1"/>
</dbReference>
<comment type="catalytic activity">
    <reaction evidence="5">
        <text>spectinomycin + ATP = 9-O-adenylylspectinomycin + diphosphate</text>
        <dbReference type="Rhea" id="RHEA:63228"/>
        <dbReference type="ChEBI" id="CHEBI:30616"/>
        <dbReference type="ChEBI" id="CHEBI:33019"/>
        <dbReference type="ChEBI" id="CHEBI:146260"/>
        <dbReference type="ChEBI" id="CHEBI:146261"/>
    </reaction>
</comment>
<dbReference type="SUPFAM" id="SSF81301">
    <property type="entry name" value="Nucleotidyltransferase"/>
    <property type="match status" value="1"/>
</dbReference>
<dbReference type="KEGG" id="btrm:SAMEA390648702365"/>
<dbReference type="PIRSF" id="PIRSF000819">
    <property type="entry name" value="Streptomycin_3-adenylyltransf"/>
    <property type="match status" value="1"/>
</dbReference>
<keyword evidence="9" id="KW-0548">Nucleotidyltransferase</keyword>
<dbReference type="InterPro" id="IPR002934">
    <property type="entry name" value="Polymerase_NTP_transf_dom"/>
</dbReference>
<evidence type="ECO:0000313" key="9">
    <source>
        <dbReference type="EMBL" id="SAI70690.1"/>
    </source>
</evidence>
<dbReference type="GO" id="GO:0046677">
    <property type="term" value="P:response to antibiotic"/>
    <property type="evidence" value="ECO:0007669"/>
    <property type="project" value="UniProtKB-KW"/>
</dbReference>
<evidence type="ECO:0000256" key="2">
    <source>
        <dbReference type="ARBA" id="ARBA00023251"/>
    </source>
</evidence>
<dbReference type="Gene3D" id="3.30.460.10">
    <property type="entry name" value="Beta Polymerase, domain 2"/>
    <property type="match status" value="1"/>
</dbReference>
<dbReference type="InterPro" id="IPR043519">
    <property type="entry name" value="NT_sf"/>
</dbReference>
<reference evidence="9 10" key="1">
    <citation type="submission" date="2016-04" db="EMBL/GenBank/DDBJ databases">
        <authorList>
            <consortium name="Pathogen Informatics"/>
        </authorList>
    </citation>
    <scope>NUCLEOTIDE SEQUENCE [LARGE SCALE GENOMIC DNA]</scope>
    <source>
        <strain evidence="9 10">H044680328</strain>
    </source>
</reference>
<evidence type="ECO:0000313" key="10">
    <source>
        <dbReference type="Proteomes" id="UP000076825"/>
    </source>
</evidence>
<organism evidence="9 10">
    <name type="scientific">Bordetella trematum</name>
    <dbReference type="NCBI Taxonomy" id="123899"/>
    <lineage>
        <taxon>Bacteria</taxon>
        <taxon>Pseudomonadati</taxon>
        <taxon>Pseudomonadota</taxon>
        <taxon>Betaproteobacteria</taxon>
        <taxon>Burkholderiales</taxon>
        <taxon>Alcaligenaceae</taxon>
        <taxon>Bordetella</taxon>
    </lineage>
</organism>
<dbReference type="InterPro" id="IPR024172">
    <property type="entry name" value="AadA/Aad9"/>
</dbReference>
<name>A0A157SJQ8_9BORD</name>
<feature type="domain" description="Adenylyltransferase AadA C-terminal" evidence="8">
    <location>
        <begin position="153"/>
        <end position="254"/>
    </location>
</feature>
<evidence type="ECO:0000256" key="6">
    <source>
        <dbReference type="ARBA" id="ARBA00048566"/>
    </source>
</evidence>
<dbReference type="GO" id="GO:0009012">
    <property type="term" value="F:aminoglycoside 3''-adenylyltransferase activity"/>
    <property type="evidence" value="ECO:0007669"/>
    <property type="project" value="UniProtKB-EC"/>
</dbReference>
<protein>
    <recommendedName>
        <fullName evidence="4">Aminoglycoside (3'') (9) adenylyltransferase</fullName>
        <ecNumber evidence="3">2.7.7.47</ecNumber>
    </recommendedName>
</protein>
<dbReference type="eggNOG" id="COG1708">
    <property type="taxonomic scope" value="Bacteria"/>
</dbReference>
<feature type="domain" description="Polymerase nucleotidyl transferase" evidence="7">
    <location>
        <begin position="28"/>
        <end position="59"/>
    </location>
</feature>
<dbReference type="CDD" id="cd05403">
    <property type="entry name" value="NT_KNTase_like"/>
    <property type="match status" value="1"/>
</dbReference>
<keyword evidence="2" id="KW-0046">Antibiotic resistance</keyword>
<dbReference type="NCBIfam" id="NF010309">
    <property type="entry name" value="PRK13746.1"/>
    <property type="match status" value="1"/>
</dbReference>
<comment type="catalytic activity">
    <reaction evidence="6">
        <text>streptomycin + ATP = 3''-O-adenylylstreptomycin + diphosphate</text>
        <dbReference type="Rhea" id="RHEA:20245"/>
        <dbReference type="ChEBI" id="CHEBI:30616"/>
        <dbReference type="ChEBI" id="CHEBI:33019"/>
        <dbReference type="ChEBI" id="CHEBI:58007"/>
        <dbReference type="ChEBI" id="CHEBI:58605"/>
        <dbReference type="EC" id="2.7.7.47"/>
    </reaction>
</comment>
<dbReference type="GO" id="GO:0070566">
    <property type="term" value="F:adenylyltransferase activity"/>
    <property type="evidence" value="ECO:0007669"/>
    <property type="project" value="InterPro"/>
</dbReference>
<dbReference type="STRING" id="123899.SAMEA3906487_02365"/>
<accession>A0A157SJQ8</accession>
<gene>
    <name evidence="9" type="primary">aadA4</name>
    <name evidence="9" type="ORF">SAMEA3906487_02365</name>
</gene>
<dbReference type="RefSeq" id="WP_063492000.1">
    <property type="nucleotide sequence ID" value="NZ_CP016340.1"/>
</dbReference>
<evidence type="ECO:0000256" key="4">
    <source>
        <dbReference type="ARBA" id="ARBA00035252"/>
    </source>
</evidence>
<proteinExistence type="predicted"/>
<dbReference type="GeneID" id="56590371"/>
<evidence type="ECO:0000256" key="5">
    <source>
        <dbReference type="ARBA" id="ARBA00047831"/>
    </source>
</evidence>
<evidence type="ECO:0000256" key="1">
    <source>
        <dbReference type="ARBA" id="ARBA00022679"/>
    </source>
</evidence>
<dbReference type="OrthoDB" id="7058480at2"/>